<name>A0A0D2EVB2_9EURO</name>
<feature type="domain" description="Protein kinase" evidence="1">
    <location>
        <begin position="1"/>
        <end position="242"/>
    </location>
</feature>
<organism evidence="2 3">
    <name type="scientific">Exophiala xenobiotica</name>
    <dbReference type="NCBI Taxonomy" id="348802"/>
    <lineage>
        <taxon>Eukaryota</taxon>
        <taxon>Fungi</taxon>
        <taxon>Dikarya</taxon>
        <taxon>Ascomycota</taxon>
        <taxon>Pezizomycotina</taxon>
        <taxon>Eurotiomycetes</taxon>
        <taxon>Chaetothyriomycetidae</taxon>
        <taxon>Chaetothyriales</taxon>
        <taxon>Herpotrichiellaceae</taxon>
        <taxon>Exophiala</taxon>
    </lineage>
</organism>
<reference evidence="2 3" key="1">
    <citation type="submission" date="2015-01" db="EMBL/GenBank/DDBJ databases">
        <title>The Genome Sequence of Exophiala xenobiotica CBS118157.</title>
        <authorList>
            <consortium name="The Broad Institute Genomics Platform"/>
            <person name="Cuomo C."/>
            <person name="de Hoog S."/>
            <person name="Gorbushina A."/>
            <person name="Stielow B."/>
            <person name="Teixiera M."/>
            <person name="Abouelleil A."/>
            <person name="Chapman S.B."/>
            <person name="Priest M."/>
            <person name="Young S.K."/>
            <person name="Wortman J."/>
            <person name="Nusbaum C."/>
            <person name="Birren B."/>
        </authorList>
    </citation>
    <scope>NUCLEOTIDE SEQUENCE [LARGE SCALE GENOMIC DNA]</scope>
    <source>
        <strain evidence="2 3">CBS 118157</strain>
    </source>
</reference>
<gene>
    <name evidence="2" type="ORF">PV05_03209</name>
</gene>
<dbReference type="Pfam" id="PF00069">
    <property type="entry name" value="Pkinase"/>
    <property type="match status" value="1"/>
</dbReference>
<dbReference type="Proteomes" id="UP000054342">
    <property type="component" value="Unassembled WGS sequence"/>
</dbReference>
<sequence>MYSTLTGRSGRVYVRGRVLQTHPTKPELNVHFATSIFELSQELKHEFGNSSYLRLHLDDNEEECVLVYDYYQDNLLSLVRNNPDLPIKARKFILRELGLGLRDLHSKQWIHLDTKPNNAMIDWNLDEKGRFRIERVAWGDLDCALKLKGERLLNHRIGNVMWRSPEGQNLFLWSHWVETLHPDFEQLKKDGTEPEQVILYKLLSMFGPASPELIAHVDDQYGGELLAALSRVVEEEDPGLTL</sequence>
<evidence type="ECO:0000313" key="2">
    <source>
        <dbReference type="EMBL" id="KIW58710.1"/>
    </source>
</evidence>
<dbReference type="OrthoDB" id="4062651at2759"/>
<dbReference type="HOGENOM" id="CLU_054430_1_1_1"/>
<accession>A0A0D2EVB2</accession>
<protein>
    <recommendedName>
        <fullName evidence="1">Protein kinase domain-containing protein</fullName>
    </recommendedName>
</protein>
<dbReference type="STRING" id="348802.A0A0D2EVB2"/>
<dbReference type="InterPro" id="IPR000719">
    <property type="entry name" value="Prot_kinase_dom"/>
</dbReference>
<dbReference type="Gene3D" id="1.10.510.10">
    <property type="entry name" value="Transferase(Phosphotransferase) domain 1"/>
    <property type="match status" value="1"/>
</dbReference>
<dbReference type="PROSITE" id="PS50011">
    <property type="entry name" value="PROTEIN_KINASE_DOM"/>
    <property type="match status" value="1"/>
</dbReference>
<dbReference type="RefSeq" id="XP_013319294.1">
    <property type="nucleotide sequence ID" value="XM_013463840.1"/>
</dbReference>
<dbReference type="EMBL" id="KN847318">
    <property type="protein sequence ID" value="KIW58710.1"/>
    <property type="molecule type" value="Genomic_DNA"/>
</dbReference>
<evidence type="ECO:0000313" key="3">
    <source>
        <dbReference type="Proteomes" id="UP000054342"/>
    </source>
</evidence>
<dbReference type="GO" id="GO:0005524">
    <property type="term" value="F:ATP binding"/>
    <property type="evidence" value="ECO:0007669"/>
    <property type="project" value="InterPro"/>
</dbReference>
<keyword evidence="3" id="KW-1185">Reference proteome</keyword>
<dbReference type="GO" id="GO:0004672">
    <property type="term" value="F:protein kinase activity"/>
    <property type="evidence" value="ECO:0007669"/>
    <property type="project" value="InterPro"/>
</dbReference>
<evidence type="ECO:0000259" key="1">
    <source>
        <dbReference type="PROSITE" id="PS50011"/>
    </source>
</evidence>
<dbReference type="AlphaFoldDB" id="A0A0D2EVB2"/>
<dbReference type="InterPro" id="IPR011009">
    <property type="entry name" value="Kinase-like_dom_sf"/>
</dbReference>
<dbReference type="GeneID" id="25325117"/>
<dbReference type="SUPFAM" id="SSF56112">
    <property type="entry name" value="Protein kinase-like (PK-like)"/>
    <property type="match status" value="1"/>
</dbReference>
<proteinExistence type="predicted"/>